<keyword evidence="1" id="KW-0812">Transmembrane</keyword>
<protein>
    <submittedName>
        <fullName evidence="2">Uncharacterized protein</fullName>
    </submittedName>
</protein>
<dbReference type="Gene3D" id="1.20.1070.10">
    <property type="entry name" value="Rhodopsin 7-helix transmembrane proteins"/>
    <property type="match status" value="1"/>
</dbReference>
<keyword evidence="1" id="KW-0472">Membrane</keyword>
<feature type="transmembrane region" description="Helical" evidence="1">
    <location>
        <begin position="267"/>
        <end position="290"/>
    </location>
</feature>
<accession>A0AAD5Y9B3</accession>
<keyword evidence="1" id="KW-1133">Transmembrane helix</keyword>
<feature type="transmembrane region" description="Helical" evidence="1">
    <location>
        <begin position="191"/>
        <end position="212"/>
    </location>
</feature>
<keyword evidence="3" id="KW-1185">Reference proteome</keyword>
<evidence type="ECO:0000313" key="2">
    <source>
        <dbReference type="EMBL" id="KAJ3259121.1"/>
    </source>
</evidence>
<feature type="transmembrane region" description="Helical" evidence="1">
    <location>
        <begin position="30"/>
        <end position="48"/>
    </location>
</feature>
<sequence>MATIEDIDKQCLTSIFVNVDNGLSFDGGQLSLYIFTLLGLLGSVVIILTSNKYIKTDSGFGNLILAMSISDFLVSMSWLAANLTSDLTNYKHCVEDTDLAPVERYMIDNLFSFNDSLLLLSSFLGLAVAYIAIAVLYLNALTSNIKWRKLVVISSVISIVYFLIILAIHTARLLSSGDMFIFADLQPIQDIIIALTAGLVVVLSVFLFAQTYRAMRSLQSDSTTIMLSLIQAITVSNIVCWIPLILFRSTSAALFLSNYYESNLVYFLIYCFFTGTAPAKGLYHLLSLWISEWWVKYKVKLNQKAALDTIDWLPTKDYPVPFSNDTVTL</sequence>
<proteinExistence type="predicted"/>
<feature type="transmembrane region" description="Helical" evidence="1">
    <location>
        <begin position="60"/>
        <end position="81"/>
    </location>
</feature>
<dbReference type="AlphaFoldDB" id="A0AAD5Y9B3"/>
<dbReference type="EMBL" id="JADGKB010000021">
    <property type="protein sequence ID" value="KAJ3259121.1"/>
    <property type="molecule type" value="Genomic_DNA"/>
</dbReference>
<gene>
    <name evidence="2" type="ORF">HK103_003008</name>
</gene>
<evidence type="ECO:0000313" key="3">
    <source>
        <dbReference type="Proteomes" id="UP001210925"/>
    </source>
</evidence>
<feature type="transmembrane region" description="Helical" evidence="1">
    <location>
        <begin position="150"/>
        <end position="171"/>
    </location>
</feature>
<name>A0AAD5Y9B3_9FUNG</name>
<evidence type="ECO:0000256" key="1">
    <source>
        <dbReference type="SAM" id="Phobius"/>
    </source>
</evidence>
<reference evidence="2" key="1">
    <citation type="submission" date="2020-05" db="EMBL/GenBank/DDBJ databases">
        <title>Phylogenomic resolution of chytrid fungi.</title>
        <authorList>
            <person name="Stajich J.E."/>
            <person name="Amses K."/>
            <person name="Simmons R."/>
            <person name="Seto K."/>
            <person name="Myers J."/>
            <person name="Bonds A."/>
            <person name="Quandt C.A."/>
            <person name="Barry K."/>
            <person name="Liu P."/>
            <person name="Grigoriev I."/>
            <person name="Longcore J.E."/>
            <person name="James T.Y."/>
        </authorList>
    </citation>
    <scope>NUCLEOTIDE SEQUENCE</scope>
    <source>
        <strain evidence="2">PLAUS21</strain>
    </source>
</reference>
<comment type="caution">
    <text evidence="2">The sequence shown here is derived from an EMBL/GenBank/DDBJ whole genome shotgun (WGS) entry which is preliminary data.</text>
</comment>
<dbReference type="Proteomes" id="UP001210925">
    <property type="component" value="Unassembled WGS sequence"/>
</dbReference>
<feature type="transmembrane region" description="Helical" evidence="1">
    <location>
        <begin position="224"/>
        <end position="247"/>
    </location>
</feature>
<organism evidence="2 3">
    <name type="scientific">Boothiomyces macroporosus</name>
    <dbReference type="NCBI Taxonomy" id="261099"/>
    <lineage>
        <taxon>Eukaryota</taxon>
        <taxon>Fungi</taxon>
        <taxon>Fungi incertae sedis</taxon>
        <taxon>Chytridiomycota</taxon>
        <taxon>Chytridiomycota incertae sedis</taxon>
        <taxon>Chytridiomycetes</taxon>
        <taxon>Rhizophydiales</taxon>
        <taxon>Terramycetaceae</taxon>
        <taxon>Boothiomyces</taxon>
    </lineage>
</organism>
<feature type="transmembrane region" description="Helical" evidence="1">
    <location>
        <begin position="117"/>
        <end position="138"/>
    </location>
</feature>